<dbReference type="AlphaFoldDB" id="A0A2S0MC18"/>
<dbReference type="EMBL" id="CP027666">
    <property type="protein sequence ID" value="AVO33398.1"/>
    <property type="molecule type" value="Genomic_DNA"/>
</dbReference>
<sequence>MPCLRWQLSFLIFPWVAEGGGRVSARRPTFFLLLRQKKEGKEKATLLAATPSLCYGATWVGALAG</sequence>
<accession>A0A2S0MC18</accession>
<dbReference type="Proteomes" id="UP000239709">
    <property type="component" value="Chromosome"/>
</dbReference>
<proteinExistence type="predicted"/>
<reference evidence="1 2" key="1">
    <citation type="submission" date="2018-03" db="EMBL/GenBank/DDBJ databases">
        <title>Genome sequencing of Ottowia sp.</title>
        <authorList>
            <person name="Kim S.-J."/>
            <person name="Heo J."/>
            <person name="Kwon S.-W."/>
        </authorList>
    </citation>
    <scope>NUCLEOTIDE SEQUENCE [LARGE SCALE GENOMIC DNA]</scope>
    <source>
        <strain evidence="1 2">KADR8-3</strain>
    </source>
</reference>
<gene>
    <name evidence="1" type="ORF">C6570_03355</name>
</gene>
<evidence type="ECO:0000313" key="1">
    <source>
        <dbReference type="EMBL" id="AVO33398.1"/>
    </source>
</evidence>
<organism evidence="1 2">
    <name type="scientific">Ottowia oryzae</name>
    <dbReference type="NCBI Taxonomy" id="2109914"/>
    <lineage>
        <taxon>Bacteria</taxon>
        <taxon>Pseudomonadati</taxon>
        <taxon>Pseudomonadota</taxon>
        <taxon>Betaproteobacteria</taxon>
        <taxon>Burkholderiales</taxon>
        <taxon>Comamonadaceae</taxon>
        <taxon>Ottowia</taxon>
    </lineage>
</organism>
<name>A0A2S0MC18_9BURK</name>
<dbReference type="KEGG" id="otk:C6570_03355"/>
<evidence type="ECO:0000313" key="2">
    <source>
        <dbReference type="Proteomes" id="UP000239709"/>
    </source>
</evidence>
<dbReference type="OrthoDB" id="8822550at2"/>
<keyword evidence="2" id="KW-1185">Reference proteome</keyword>
<protein>
    <submittedName>
        <fullName evidence="1">Uncharacterized protein</fullName>
    </submittedName>
</protein>